<gene>
    <name evidence="2" type="ORF">DSM104443_00250</name>
</gene>
<dbReference type="RefSeq" id="WP_246232438.1">
    <property type="nucleotide sequence ID" value="NZ_CP053069.1"/>
</dbReference>
<keyword evidence="1" id="KW-0732">Signal</keyword>
<evidence type="ECO:0000313" key="3">
    <source>
        <dbReference type="Proteomes" id="UP000501534"/>
    </source>
</evidence>
<feature type="chain" id="PRO_5026871673" description="Copper(I)-binding protein" evidence="1">
    <location>
        <begin position="20"/>
        <end position="142"/>
    </location>
</feature>
<dbReference type="InterPro" id="IPR007410">
    <property type="entry name" value="LpqE-like"/>
</dbReference>
<dbReference type="EMBL" id="CP053069">
    <property type="protein sequence ID" value="QJR09213.1"/>
    <property type="molecule type" value="Genomic_DNA"/>
</dbReference>
<dbReference type="PANTHER" id="PTHR36302">
    <property type="entry name" value="BLR7088 PROTEIN"/>
    <property type="match status" value="1"/>
</dbReference>
<sequence>MVKTTLFLATLLMAAAAHAEVTITDAWVRGTVPAQTATGAYMKIKSTEDAKIVAASSPAAKMVEIHEMAMANGTMEMKSVEALPLPAGKAVELKSGGYHVMMMGLVKPLKAGDKVPITFTVVGKDGKKTTVEVKADVRPLGK</sequence>
<dbReference type="InterPro" id="IPR036182">
    <property type="entry name" value="PCuAC_sf"/>
</dbReference>
<name>A0A6M4GSC5_9PROT</name>
<dbReference type="SUPFAM" id="SSF110087">
    <property type="entry name" value="DR1885-like metal-binding protein"/>
    <property type="match status" value="1"/>
</dbReference>
<dbReference type="Pfam" id="PF04314">
    <property type="entry name" value="PCuAC"/>
    <property type="match status" value="1"/>
</dbReference>
<dbReference type="Proteomes" id="UP000501534">
    <property type="component" value="Chromosome"/>
</dbReference>
<proteinExistence type="predicted"/>
<reference evidence="2 3" key="1">
    <citation type="submission" date="2020-04" db="EMBL/GenBank/DDBJ databases">
        <title>Usitatibacter rugosus gen. nov., sp. nov. and Usitatibacter palustris sp. nov., novel members of Usitatibacteraceae fam. nov. within the order Nitrosomonadales isolated from soil.</title>
        <authorList>
            <person name="Huber K.J."/>
            <person name="Neumann-Schaal M."/>
            <person name="Geppert A."/>
            <person name="Luckner M."/>
            <person name="Wanner G."/>
            <person name="Overmann J."/>
        </authorList>
    </citation>
    <scope>NUCLEOTIDE SEQUENCE [LARGE SCALE GENOMIC DNA]</scope>
    <source>
        <strain evidence="2 3">0125_3</strain>
    </source>
</reference>
<dbReference type="PANTHER" id="PTHR36302:SF1">
    <property type="entry name" value="COPPER CHAPERONE PCU(A)C"/>
    <property type="match status" value="1"/>
</dbReference>
<dbReference type="Gene3D" id="2.60.40.1890">
    <property type="entry name" value="PCu(A)C copper chaperone"/>
    <property type="match status" value="1"/>
</dbReference>
<evidence type="ECO:0000313" key="2">
    <source>
        <dbReference type="EMBL" id="QJR09213.1"/>
    </source>
</evidence>
<evidence type="ECO:0000256" key="1">
    <source>
        <dbReference type="SAM" id="SignalP"/>
    </source>
</evidence>
<organism evidence="2 3">
    <name type="scientific">Usitatibacter rugosus</name>
    <dbReference type="NCBI Taxonomy" id="2732067"/>
    <lineage>
        <taxon>Bacteria</taxon>
        <taxon>Pseudomonadati</taxon>
        <taxon>Pseudomonadota</taxon>
        <taxon>Betaproteobacteria</taxon>
        <taxon>Nitrosomonadales</taxon>
        <taxon>Usitatibacteraceae</taxon>
        <taxon>Usitatibacter</taxon>
    </lineage>
</organism>
<evidence type="ECO:0008006" key="4">
    <source>
        <dbReference type="Google" id="ProtNLM"/>
    </source>
</evidence>
<dbReference type="InterPro" id="IPR058248">
    <property type="entry name" value="Lxx211020-like"/>
</dbReference>
<dbReference type="KEGG" id="uru:DSM104443_00250"/>
<dbReference type="AlphaFoldDB" id="A0A6M4GSC5"/>
<accession>A0A6M4GSC5</accession>
<protein>
    <recommendedName>
        <fullName evidence="4">Copper(I)-binding protein</fullName>
    </recommendedName>
</protein>
<feature type="signal peptide" evidence="1">
    <location>
        <begin position="1"/>
        <end position="19"/>
    </location>
</feature>
<keyword evidence="3" id="KW-1185">Reference proteome</keyword>